<comment type="caution">
    <text evidence="1">The sequence shown here is derived from an EMBL/GenBank/DDBJ whole genome shotgun (WGS) entry which is preliminary data.</text>
</comment>
<gene>
    <name evidence="1" type="ORF">JDN41_10570</name>
</gene>
<dbReference type="AlphaFoldDB" id="A0A8I1KKF4"/>
<proteinExistence type="predicted"/>
<reference evidence="1 2" key="1">
    <citation type="submission" date="2020-12" db="EMBL/GenBank/DDBJ databases">
        <title>Revised draft genomes of Rhodomicrobium vannielii ATCC 17100 and Rhodomicrobium udaipurense JA643.</title>
        <authorList>
            <person name="Conners E.M."/>
            <person name="Davenport E.J."/>
            <person name="Bose A."/>
        </authorList>
    </citation>
    <scope>NUCLEOTIDE SEQUENCE [LARGE SCALE GENOMIC DNA]</scope>
    <source>
        <strain evidence="1 2">JA643</strain>
    </source>
</reference>
<sequence>MSYGKSIRGERIEGDFAAYLQEMKPDDDLFEFGASILRDVWDRRVTGIRRKPSPWGTSRRATQRKVEQFLDRIAETDSPALITAYEKRIGELEARKLELSEKIAECGRPRGRFDETFRTSMGFLLNPYKLWVSPHLEHKRTVLKMTFADRLIYVRNEGLRTPELAMSFKSLPDLRGIKSGMAPPRGRAECCAFSSKINNLRATFDGY</sequence>
<evidence type="ECO:0000313" key="2">
    <source>
        <dbReference type="Proteomes" id="UP000623250"/>
    </source>
</evidence>
<dbReference type="EMBL" id="JAEMUK010000024">
    <property type="protein sequence ID" value="MBJ7543999.1"/>
    <property type="molecule type" value="Genomic_DNA"/>
</dbReference>
<organism evidence="1 2">
    <name type="scientific">Rhodomicrobium udaipurense</name>
    <dbReference type="NCBI Taxonomy" id="1202716"/>
    <lineage>
        <taxon>Bacteria</taxon>
        <taxon>Pseudomonadati</taxon>
        <taxon>Pseudomonadota</taxon>
        <taxon>Alphaproteobacteria</taxon>
        <taxon>Hyphomicrobiales</taxon>
        <taxon>Hyphomicrobiaceae</taxon>
        <taxon>Rhodomicrobium</taxon>
    </lineage>
</organism>
<evidence type="ECO:0000313" key="1">
    <source>
        <dbReference type="EMBL" id="MBJ7543999.1"/>
    </source>
</evidence>
<keyword evidence="2" id="KW-1185">Reference proteome</keyword>
<name>A0A8I1KKF4_9HYPH</name>
<protein>
    <submittedName>
        <fullName evidence="1">Uncharacterized protein</fullName>
    </submittedName>
</protein>
<accession>A0A8I1KKF4</accession>
<dbReference type="RefSeq" id="WP_052037542.1">
    <property type="nucleotide sequence ID" value="NZ_JAEMUK010000024.1"/>
</dbReference>
<dbReference type="Proteomes" id="UP000623250">
    <property type="component" value="Unassembled WGS sequence"/>
</dbReference>